<evidence type="ECO:0000313" key="3">
    <source>
        <dbReference type="Proteomes" id="UP000039865"/>
    </source>
</evidence>
<feature type="coiled-coil region" evidence="1">
    <location>
        <begin position="159"/>
        <end position="197"/>
    </location>
</feature>
<gene>
    <name evidence="2" type="primary">Contig17551.g18668</name>
    <name evidence="2" type="ORF">STYLEM_15269</name>
</gene>
<name>A0A078AZD7_STYLE</name>
<keyword evidence="1" id="KW-0175">Coiled coil</keyword>
<proteinExistence type="predicted"/>
<accession>A0A078AZD7</accession>
<reference evidence="2 3" key="1">
    <citation type="submission" date="2014-06" db="EMBL/GenBank/DDBJ databases">
        <authorList>
            <person name="Swart Estienne"/>
        </authorList>
    </citation>
    <scope>NUCLEOTIDE SEQUENCE [LARGE SCALE GENOMIC DNA]</scope>
    <source>
        <strain evidence="2 3">130c</strain>
    </source>
</reference>
<evidence type="ECO:0000313" key="2">
    <source>
        <dbReference type="EMBL" id="CDW86178.1"/>
    </source>
</evidence>
<evidence type="ECO:0000256" key="1">
    <source>
        <dbReference type="SAM" id="Coils"/>
    </source>
</evidence>
<dbReference type="Proteomes" id="UP000039865">
    <property type="component" value="Unassembled WGS sequence"/>
</dbReference>
<keyword evidence="3" id="KW-1185">Reference proteome</keyword>
<dbReference type="InParanoid" id="A0A078AZD7"/>
<sequence>MGCIFNKQKRSRSKIQQQEEKVEIINSQANFPSETSKLQGEQIYHIKQPASESRVFELQVEQQIISKPFIIDNIPSLGNEPLQIKESHDVKKVVLPNPEPQSQLNNQYQLPQDDLENPLQSFIPLNSKKSEFGNEMLNVPPEVNIPLNQSDNDIEKAIQQNYQDNQDILDDQLQKMLQESENDFAIEQAKRQEEEDKINQIIMQSELYDQSDNSPDFLNQLEQQSQKLKDIVHPLKPIANRNFGVEWDSKGQIKSDTSQYTVFKKEEKQTPPQPNVTEYTVKKKKKGGAEPTRGNINPKLEPIVQVKTVQYQEKKKPALQEQIIQELGPYDFNIKPSPNTTNQGWITPLNQQDAVVEDLSIDHKNNKIDLDELHAFLEDGTLFSNAPKKQQYNYGGGLNDNQGKGNYQYGQLSTNILDFD</sequence>
<organism evidence="2 3">
    <name type="scientific">Stylonychia lemnae</name>
    <name type="common">Ciliate</name>
    <dbReference type="NCBI Taxonomy" id="5949"/>
    <lineage>
        <taxon>Eukaryota</taxon>
        <taxon>Sar</taxon>
        <taxon>Alveolata</taxon>
        <taxon>Ciliophora</taxon>
        <taxon>Intramacronucleata</taxon>
        <taxon>Spirotrichea</taxon>
        <taxon>Stichotrichia</taxon>
        <taxon>Sporadotrichida</taxon>
        <taxon>Oxytrichidae</taxon>
        <taxon>Stylonychinae</taxon>
        <taxon>Stylonychia</taxon>
    </lineage>
</organism>
<dbReference type="EMBL" id="CCKQ01014417">
    <property type="protein sequence ID" value="CDW86178.1"/>
    <property type="molecule type" value="Genomic_DNA"/>
</dbReference>
<dbReference type="AlphaFoldDB" id="A0A078AZD7"/>
<protein>
    <submittedName>
        <fullName evidence="2">Uncharacterized protein</fullName>
    </submittedName>
</protein>